<dbReference type="OrthoDB" id="9806766at2"/>
<evidence type="ECO:0000313" key="2">
    <source>
        <dbReference type="Proteomes" id="UP000198521"/>
    </source>
</evidence>
<proteinExistence type="predicted"/>
<reference evidence="1 2" key="1">
    <citation type="submission" date="2016-10" db="EMBL/GenBank/DDBJ databases">
        <authorList>
            <person name="de Groot N.N."/>
        </authorList>
    </citation>
    <scope>NUCLEOTIDE SEQUENCE [LARGE SCALE GENOMIC DNA]</scope>
    <source>
        <strain evidence="1 2">DSM 25232</strain>
    </source>
</reference>
<accession>A0A1H7X605</accession>
<protein>
    <recommendedName>
        <fullName evidence="3">DUF4419 domain-containing protein</fullName>
    </recommendedName>
</protein>
<organism evidence="1 2">
    <name type="scientific">Aquimarina amphilecti</name>
    <dbReference type="NCBI Taxonomy" id="1038014"/>
    <lineage>
        <taxon>Bacteria</taxon>
        <taxon>Pseudomonadati</taxon>
        <taxon>Bacteroidota</taxon>
        <taxon>Flavobacteriia</taxon>
        <taxon>Flavobacteriales</taxon>
        <taxon>Flavobacteriaceae</taxon>
        <taxon>Aquimarina</taxon>
    </lineage>
</organism>
<evidence type="ECO:0008006" key="3">
    <source>
        <dbReference type="Google" id="ProtNLM"/>
    </source>
</evidence>
<evidence type="ECO:0000313" key="1">
    <source>
        <dbReference type="EMBL" id="SEM28578.1"/>
    </source>
</evidence>
<dbReference type="InterPro" id="IPR025533">
    <property type="entry name" value="DUF4419"/>
</dbReference>
<dbReference type="STRING" id="1038014.SAMN04487910_4626"/>
<dbReference type="PANTHER" id="PTHR31252">
    <property type="entry name" value="DUF4419 DOMAIN-CONTAINING PROTEIN"/>
    <property type="match status" value="1"/>
</dbReference>
<keyword evidence="2" id="KW-1185">Reference proteome</keyword>
<dbReference type="Pfam" id="PF14388">
    <property type="entry name" value="DUF4419"/>
    <property type="match status" value="1"/>
</dbReference>
<name>A0A1H7X605_AQUAM</name>
<sequence>MDSVQISATFHILDRYKQYQNHLMNKIEDKGLTIKAADVEINLEALNSVNGSFILESILTNEIEGSSIDKNSKYVELNEEIINTNHFLLMLQLAFNQHKPVAISPDDIWLLICQGFSEHIKLNSDDFKGILGVDEKQTIQVRRDDFVIGEYNPWEQIFPEFTNKITQTINEDLYSNIVLEFSTSTKKEINAFEIAFMDSMSNYFDYEFVSLCGIPEIEIKGTVADYTKMLNALEVLRKYNLEWWIDKISDNINKIIQTLEGESNIDFWNSIYKENNESGGPFITGWIADFFPYLKSSITEQNGNIDYSKQSISKDQILKTIRINDLNFDNYKIHKVQIKNPRLIDSNYSKLKLDDFPSGLSIVPFKWKYANKELEMNFVSGFIGIKESEVNNTLKTDINWIVNRK</sequence>
<dbReference type="EMBL" id="FOAB01000013">
    <property type="protein sequence ID" value="SEM28578.1"/>
    <property type="molecule type" value="Genomic_DNA"/>
</dbReference>
<dbReference type="Proteomes" id="UP000198521">
    <property type="component" value="Unassembled WGS sequence"/>
</dbReference>
<dbReference type="AlphaFoldDB" id="A0A1H7X605"/>
<gene>
    <name evidence="1" type="ORF">SAMN04487910_4626</name>
</gene>
<dbReference type="PANTHER" id="PTHR31252:SF11">
    <property type="entry name" value="DUF4419 DOMAIN-CONTAINING PROTEIN"/>
    <property type="match status" value="1"/>
</dbReference>